<dbReference type="EMBL" id="HBGI01001799">
    <property type="protein sequence ID" value="CAD9239425.1"/>
    <property type="molecule type" value="Transcribed_RNA"/>
</dbReference>
<accession>A0A7S1TKN0</accession>
<gene>
    <name evidence="2" type="ORF">EAUS1353_LOCUS1163</name>
</gene>
<feature type="region of interest" description="Disordered" evidence="1">
    <location>
        <begin position="68"/>
        <end position="87"/>
    </location>
</feature>
<dbReference type="AlphaFoldDB" id="A0A7S1TKN0"/>
<evidence type="ECO:0000256" key="1">
    <source>
        <dbReference type="SAM" id="MobiDB-lite"/>
    </source>
</evidence>
<protein>
    <submittedName>
        <fullName evidence="2">Uncharacterized protein</fullName>
    </submittedName>
</protein>
<name>A0A7S1TKN0_9RHOD</name>
<evidence type="ECO:0000313" key="2">
    <source>
        <dbReference type="EMBL" id="CAD9239425.1"/>
    </source>
</evidence>
<sequence>MEKKEGKMGSARVLQEIGKIGSNGSLDTEYYGANVSKHNQRMARLCVREGAESGEDYRTAKAGVKSAGKSAGADTNAGVTSGSHPGGVLGDAANAPFVGGNIDRYNQRMRNRCVHATDTEYVGGNLDRYNQRMRNRCVHNGKDKREMHTIPTAYVGGNMSRYNERMSRRQPISQN</sequence>
<reference evidence="2" key="1">
    <citation type="submission" date="2021-01" db="EMBL/GenBank/DDBJ databases">
        <authorList>
            <person name="Corre E."/>
            <person name="Pelletier E."/>
            <person name="Niang G."/>
            <person name="Scheremetjew M."/>
            <person name="Finn R."/>
            <person name="Kale V."/>
            <person name="Holt S."/>
            <person name="Cochrane G."/>
            <person name="Meng A."/>
            <person name="Brown T."/>
            <person name="Cohen L."/>
        </authorList>
    </citation>
    <scope>NUCLEOTIDE SEQUENCE</scope>
    <source>
        <strain evidence="2">CCMP3124</strain>
    </source>
</reference>
<proteinExistence type="predicted"/>
<organism evidence="2">
    <name type="scientific">Erythrolobus australicus</name>
    <dbReference type="NCBI Taxonomy" id="1077150"/>
    <lineage>
        <taxon>Eukaryota</taxon>
        <taxon>Rhodophyta</taxon>
        <taxon>Bangiophyceae</taxon>
        <taxon>Porphyridiales</taxon>
        <taxon>Porphyridiaceae</taxon>
        <taxon>Erythrolobus</taxon>
    </lineage>
</organism>